<evidence type="ECO:0000256" key="6">
    <source>
        <dbReference type="HAMAP-Rule" id="MF_01007"/>
    </source>
</evidence>
<dbReference type="Proteomes" id="UP000070080">
    <property type="component" value="Unassembled WGS sequence"/>
</dbReference>
<keyword evidence="2 6" id="KW-0698">rRNA processing</keyword>
<dbReference type="InterPro" id="IPR029063">
    <property type="entry name" value="SAM-dependent_MTases_sf"/>
</dbReference>
<organism evidence="7 8">
    <name type="scientific">Amygdalobacter nucleatus</name>
    <dbReference type="NCBI Taxonomy" id="3029274"/>
    <lineage>
        <taxon>Bacteria</taxon>
        <taxon>Bacillati</taxon>
        <taxon>Bacillota</taxon>
        <taxon>Clostridia</taxon>
        <taxon>Eubacteriales</taxon>
        <taxon>Oscillospiraceae</taxon>
        <taxon>Amygdalobacter</taxon>
    </lineage>
</organism>
<reference evidence="8" key="1">
    <citation type="submission" date="2016-01" db="EMBL/GenBank/DDBJ databases">
        <authorList>
            <person name="Mitreva M."/>
            <person name="Pepin K.H."/>
            <person name="Mihindukulasuriya K.A."/>
            <person name="Fulton R."/>
            <person name="Fronick C."/>
            <person name="O'Laughlin M."/>
            <person name="Miner T."/>
            <person name="Herter B."/>
            <person name="Rosa B.A."/>
            <person name="Cordes M."/>
            <person name="Tomlinson C."/>
            <person name="Wollam A."/>
            <person name="Palsikar V.B."/>
            <person name="Mardis E.R."/>
            <person name="Wilson R.K."/>
        </authorList>
    </citation>
    <scope>NUCLEOTIDE SEQUENCE [LARGE SCALE GENOMIC DNA]</scope>
    <source>
        <strain evidence="8">KA00274</strain>
    </source>
</reference>
<keyword evidence="4 6" id="KW-0808">Transferase</keyword>
<proteinExistence type="inferred from homology"/>
<feature type="binding site" evidence="6">
    <location>
        <position position="116"/>
    </location>
    <ligand>
        <name>S-adenosyl-L-methionine</name>
        <dbReference type="ChEBI" id="CHEBI:59789"/>
    </ligand>
</feature>
<feature type="binding site" evidence="6">
    <location>
        <position position="88"/>
    </location>
    <ligand>
        <name>S-adenosyl-L-methionine</name>
        <dbReference type="ChEBI" id="CHEBI:59789"/>
    </ligand>
</feature>
<dbReference type="PANTHER" id="PTHR11265:SF0">
    <property type="entry name" value="12S RRNA N4-METHYLCYTIDINE METHYLTRANSFERASE"/>
    <property type="match status" value="1"/>
</dbReference>
<dbReference type="Gene3D" id="3.40.50.150">
    <property type="entry name" value="Vaccinia Virus protein VP39"/>
    <property type="match status" value="1"/>
</dbReference>
<feature type="binding site" evidence="6">
    <location>
        <position position="109"/>
    </location>
    <ligand>
        <name>S-adenosyl-L-methionine</name>
        <dbReference type="ChEBI" id="CHEBI:59789"/>
    </ligand>
</feature>
<dbReference type="Pfam" id="PF01795">
    <property type="entry name" value="Methyltransf_5"/>
    <property type="match status" value="1"/>
</dbReference>
<dbReference type="NCBIfam" id="TIGR00006">
    <property type="entry name" value="16S rRNA (cytosine(1402)-N(4))-methyltransferase RsmH"/>
    <property type="match status" value="1"/>
</dbReference>
<dbReference type="SUPFAM" id="SSF53335">
    <property type="entry name" value="S-adenosyl-L-methionine-dependent methyltransferases"/>
    <property type="match status" value="1"/>
</dbReference>
<dbReference type="GO" id="GO:0071424">
    <property type="term" value="F:rRNA (cytosine-N4-)-methyltransferase activity"/>
    <property type="evidence" value="ECO:0007669"/>
    <property type="project" value="UniProtKB-UniRule"/>
</dbReference>
<evidence type="ECO:0000256" key="1">
    <source>
        <dbReference type="ARBA" id="ARBA00010396"/>
    </source>
</evidence>
<dbReference type="InterPro" id="IPR002903">
    <property type="entry name" value="RsmH"/>
</dbReference>
<dbReference type="AlphaFoldDB" id="A0A133Y7S9"/>
<protein>
    <recommendedName>
        <fullName evidence="6">Ribosomal RNA small subunit methyltransferase H</fullName>
        <ecNumber evidence="6">2.1.1.199</ecNumber>
    </recommendedName>
    <alternativeName>
        <fullName evidence="6">16S rRNA m(4)C1402 methyltransferase</fullName>
    </alternativeName>
    <alternativeName>
        <fullName evidence="6">rRNA (cytosine-N(4)-)-methyltransferase RsmH</fullName>
    </alternativeName>
</protein>
<dbReference type="PATRIC" id="fig|1497955.3.peg.1273"/>
<keyword evidence="8" id="KW-1185">Reference proteome</keyword>
<evidence type="ECO:0000313" key="8">
    <source>
        <dbReference type="Proteomes" id="UP000070080"/>
    </source>
</evidence>
<evidence type="ECO:0000256" key="5">
    <source>
        <dbReference type="ARBA" id="ARBA00022691"/>
    </source>
</evidence>
<comment type="caution">
    <text evidence="7">The sequence shown here is derived from an EMBL/GenBank/DDBJ whole genome shotgun (WGS) entry which is preliminary data.</text>
</comment>
<gene>
    <name evidence="6" type="primary">rsmH</name>
    <name evidence="7" type="ORF">HMPREF1872_01306</name>
</gene>
<keyword evidence="6" id="KW-0963">Cytoplasm</keyword>
<evidence type="ECO:0000313" key="7">
    <source>
        <dbReference type="EMBL" id="KXB39274.1"/>
    </source>
</evidence>
<comment type="similarity">
    <text evidence="1 6">Belongs to the methyltransferase superfamily. RsmH family.</text>
</comment>
<dbReference type="OrthoDB" id="9806637at2"/>
<comment type="subcellular location">
    <subcellularLocation>
        <location evidence="6">Cytoplasm</location>
    </subcellularLocation>
</comment>
<keyword evidence="5 6" id="KW-0949">S-adenosyl-L-methionine</keyword>
<accession>A0A133Y7S9</accession>
<dbReference type="PIRSF" id="PIRSF004486">
    <property type="entry name" value="MraW"/>
    <property type="match status" value="1"/>
</dbReference>
<feature type="binding site" evidence="6">
    <location>
        <position position="57"/>
    </location>
    <ligand>
        <name>S-adenosyl-L-methionine</name>
        <dbReference type="ChEBI" id="CHEBI:59789"/>
    </ligand>
</feature>
<dbReference type="STRING" id="1497955.HMPREF1872_01306"/>
<evidence type="ECO:0000256" key="2">
    <source>
        <dbReference type="ARBA" id="ARBA00022552"/>
    </source>
</evidence>
<dbReference type="HAMAP" id="MF_01007">
    <property type="entry name" value="16SrRNA_methyltr_H"/>
    <property type="match status" value="1"/>
</dbReference>
<dbReference type="GO" id="GO:0005737">
    <property type="term" value="C:cytoplasm"/>
    <property type="evidence" value="ECO:0007669"/>
    <property type="project" value="UniProtKB-SubCell"/>
</dbReference>
<keyword evidence="3 6" id="KW-0489">Methyltransferase</keyword>
<dbReference type="Gene3D" id="1.10.150.170">
    <property type="entry name" value="Putative methyltransferase TM0872, insert domain"/>
    <property type="match status" value="1"/>
</dbReference>
<evidence type="ECO:0000256" key="3">
    <source>
        <dbReference type="ARBA" id="ARBA00022603"/>
    </source>
</evidence>
<feature type="binding site" evidence="6">
    <location>
        <begin position="37"/>
        <end position="39"/>
    </location>
    <ligand>
        <name>S-adenosyl-L-methionine</name>
        <dbReference type="ChEBI" id="CHEBI:59789"/>
    </ligand>
</feature>
<dbReference type="RefSeq" id="WP_066714895.1">
    <property type="nucleotide sequence ID" value="NZ_CP118869.1"/>
</dbReference>
<sequence>MENSSKQLHIPVLLHEVLANLPQNFTGPVLDVTLGYAGHSSALANLLPDNAELVGMDKDINALTFAKAKLSGLATKKQLNLRFYQHDFKYLANWQKTQGNWQAQFILADIGVSSPQIDDAERGFSYRLPGPLDMRMDQSKGESAATVLARLNERELSNLIYTYGEERYSRRIAKAIIAYRAKQAISDTQTLAKIVRDAMPKQALKEKQDPARRTFQALRIYVNDELSALSQFLEAALPLLLPDGRLAVISFHSLEDRIVKQQFQTWANPCKCLKDLPCCCGLKPLGKIVTKKALVATELECAKNPRSHSAKLRIFEKF</sequence>
<dbReference type="PANTHER" id="PTHR11265">
    <property type="entry name" value="S-ADENOSYL-METHYLTRANSFERASE MRAW"/>
    <property type="match status" value="1"/>
</dbReference>
<comment type="function">
    <text evidence="6">Specifically methylates the N4 position of cytidine in position 1402 (C1402) of 16S rRNA.</text>
</comment>
<evidence type="ECO:0000256" key="4">
    <source>
        <dbReference type="ARBA" id="ARBA00022679"/>
    </source>
</evidence>
<name>A0A133Y7S9_9FIRM</name>
<dbReference type="EC" id="2.1.1.199" evidence="6"/>
<dbReference type="EMBL" id="LSCV01000042">
    <property type="protein sequence ID" value="KXB39274.1"/>
    <property type="molecule type" value="Genomic_DNA"/>
</dbReference>
<dbReference type="InterPro" id="IPR023397">
    <property type="entry name" value="SAM-dep_MeTrfase_MraW_recog"/>
</dbReference>
<comment type="catalytic activity">
    <reaction evidence="6">
        <text>cytidine(1402) in 16S rRNA + S-adenosyl-L-methionine = N(4)-methylcytidine(1402) in 16S rRNA + S-adenosyl-L-homocysteine + H(+)</text>
        <dbReference type="Rhea" id="RHEA:42928"/>
        <dbReference type="Rhea" id="RHEA-COMP:10286"/>
        <dbReference type="Rhea" id="RHEA-COMP:10287"/>
        <dbReference type="ChEBI" id="CHEBI:15378"/>
        <dbReference type="ChEBI" id="CHEBI:57856"/>
        <dbReference type="ChEBI" id="CHEBI:59789"/>
        <dbReference type="ChEBI" id="CHEBI:74506"/>
        <dbReference type="ChEBI" id="CHEBI:82748"/>
        <dbReference type="EC" id="2.1.1.199"/>
    </reaction>
</comment>
<dbReference type="SUPFAM" id="SSF81799">
    <property type="entry name" value="Putative methyltransferase TM0872, insert domain"/>
    <property type="match status" value="1"/>
</dbReference>
<dbReference type="GO" id="GO:0070475">
    <property type="term" value="P:rRNA base methylation"/>
    <property type="evidence" value="ECO:0007669"/>
    <property type="project" value="UniProtKB-UniRule"/>
</dbReference>